<dbReference type="NCBIfam" id="TIGR00254">
    <property type="entry name" value="GGDEF"/>
    <property type="match status" value="1"/>
</dbReference>
<keyword evidence="1" id="KW-1133">Transmembrane helix</keyword>
<reference evidence="4" key="1">
    <citation type="journal article" date="2019" name="Int. J. Syst. Evol. Microbiol.">
        <title>The Global Catalogue of Microorganisms (GCM) 10K type strain sequencing project: providing services to taxonomists for standard genome sequencing and annotation.</title>
        <authorList>
            <consortium name="The Broad Institute Genomics Platform"/>
            <consortium name="The Broad Institute Genome Sequencing Center for Infectious Disease"/>
            <person name="Wu L."/>
            <person name="Ma J."/>
        </authorList>
    </citation>
    <scope>NUCLEOTIDE SEQUENCE [LARGE SCALE GENOMIC DNA]</scope>
    <source>
        <strain evidence="4">TBRC 5832</strain>
    </source>
</reference>
<dbReference type="PROSITE" id="PS50887">
    <property type="entry name" value="GGDEF"/>
    <property type="match status" value="1"/>
</dbReference>
<feature type="transmembrane region" description="Helical" evidence="1">
    <location>
        <begin position="12"/>
        <end position="29"/>
    </location>
</feature>
<keyword evidence="4" id="KW-1185">Reference proteome</keyword>
<dbReference type="Gene3D" id="3.30.70.270">
    <property type="match status" value="1"/>
</dbReference>
<organism evidence="3 4">
    <name type="scientific">Actinoplanes subglobosus</name>
    <dbReference type="NCBI Taxonomy" id="1547892"/>
    <lineage>
        <taxon>Bacteria</taxon>
        <taxon>Bacillati</taxon>
        <taxon>Actinomycetota</taxon>
        <taxon>Actinomycetes</taxon>
        <taxon>Micromonosporales</taxon>
        <taxon>Micromonosporaceae</taxon>
        <taxon>Actinoplanes</taxon>
    </lineage>
</organism>
<dbReference type="PANTHER" id="PTHR45138:SF9">
    <property type="entry name" value="DIGUANYLATE CYCLASE DGCM-RELATED"/>
    <property type="match status" value="1"/>
</dbReference>
<accession>A0ABV8IUE6</accession>
<evidence type="ECO:0000313" key="3">
    <source>
        <dbReference type="EMBL" id="MFC4065430.1"/>
    </source>
</evidence>
<keyword evidence="1" id="KW-0472">Membrane</keyword>
<dbReference type="RefSeq" id="WP_378066450.1">
    <property type="nucleotide sequence ID" value="NZ_JBHSBL010000010.1"/>
</dbReference>
<dbReference type="SMART" id="SM00267">
    <property type="entry name" value="GGDEF"/>
    <property type="match status" value="1"/>
</dbReference>
<feature type="transmembrane region" description="Helical" evidence="1">
    <location>
        <begin position="35"/>
        <end position="54"/>
    </location>
</feature>
<proteinExistence type="predicted"/>
<dbReference type="InterPro" id="IPR050469">
    <property type="entry name" value="Diguanylate_Cyclase"/>
</dbReference>
<dbReference type="InterPro" id="IPR029787">
    <property type="entry name" value="Nucleotide_cyclase"/>
</dbReference>
<protein>
    <submittedName>
        <fullName evidence="3">GGDEF domain-containing protein</fullName>
    </submittedName>
</protein>
<feature type="transmembrane region" description="Helical" evidence="1">
    <location>
        <begin position="226"/>
        <end position="250"/>
    </location>
</feature>
<dbReference type="InterPro" id="IPR000160">
    <property type="entry name" value="GGDEF_dom"/>
</dbReference>
<feature type="transmembrane region" description="Helical" evidence="1">
    <location>
        <begin position="130"/>
        <end position="149"/>
    </location>
</feature>
<name>A0ABV8IUE6_9ACTN</name>
<sequence length="495" mass="52855">MSEQRVRAGRPATVFAVVAALAITAYQFLPDHLWWRTAWQVGVGWAGVAALLAGAHRLPRPERLPWWLFAAGVFSNSTGIAVAHVAEAWYGLIDLPTPADPFFLGLYPACAGGLAVLIRRRDRRSDWAALVDAATITTGFGLLAWVYVISPVNLGDPMDRMAHATQVAYPIGDLLLIAMTTRLLRSGGSRGAPFWWITGSLTAFLIGDSAWVVLDNMGETGEALIGLRWFSTALESVFLVAFVLFGVACLHRGAREVAAPADARPAGLGKGLLALLAGASLIAPAVLAAQTATGQVEDGWSIAACSAVLFLLVVARMALLIRHVERQSDRVRELARSDELTGLPNRRAWNDELPRALERARRNSEPVAVAILDLDRFKQYNDTHGHPAGDQLLKAASAAWHSALRDVDVIARFGGEEFVVLLPAADVGDGLRAMDRALEATPLGQTFSAGLAVWDGVETSDELLKRADAALYAAKAAGRNRVEVAASGQPSSAAA</sequence>
<dbReference type="CDD" id="cd01949">
    <property type="entry name" value="GGDEF"/>
    <property type="match status" value="1"/>
</dbReference>
<evidence type="ECO:0000256" key="1">
    <source>
        <dbReference type="SAM" id="Phobius"/>
    </source>
</evidence>
<dbReference type="Pfam" id="PF00990">
    <property type="entry name" value="GGDEF"/>
    <property type="match status" value="1"/>
</dbReference>
<feature type="transmembrane region" description="Helical" evidence="1">
    <location>
        <begin position="66"/>
        <end position="90"/>
    </location>
</feature>
<dbReference type="Proteomes" id="UP001595867">
    <property type="component" value="Unassembled WGS sequence"/>
</dbReference>
<feature type="transmembrane region" description="Helical" evidence="1">
    <location>
        <begin position="161"/>
        <end position="181"/>
    </location>
</feature>
<evidence type="ECO:0000259" key="2">
    <source>
        <dbReference type="PROSITE" id="PS50887"/>
    </source>
</evidence>
<dbReference type="SUPFAM" id="SSF55073">
    <property type="entry name" value="Nucleotide cyclase"/>
    <property type="match status" value="1"/>
</dbReference>
<keyword evidence="1" id="KW-0812">Transmembrane</keyword>
<feature type="domain" description="GGDEF" evidence="2">
    <location>
        <begin position="365"/>
        <end position="487"/>
    </location>
</feature>
<comment type="caution">
    <text evidence="3">The sequence shown here is derived from an EMBL/GenBank/DDBJ whole genome shotgun (WGS) entry which is preliminary data.</text>
</comment>
<feature type="transmembrane region" description="Helical" evidence="1">
    <location>
        <begin position="193"/>
        <end position="214"/>
    </location>
</feature>
<feature type="transmembrane region" description="Helical" evidence="1">
    <location>
        <begin position="102"/>
        <end position="118"/>
    </location>
</feature>
<feature type="transmembrane region" description="Helical" evidence="1">
    <location>
        <begin position="299"/>
        <end position="321"/>
    </location>
</feature>
<dbReference type="EMBL" id="JBHSBL010000010">
    <property type="protein sequence ID" value="MFC4065430.1"/>
    <property type="molecule type" value="Genomic_DNA"/>
</dbReference>
<evidence type="ECO:0000313" key="4">
    <source>
        <dbReference type="Proteomes" id="UP001595867"/>
    </source>
</evidence>
<dbReference type="PANTHER" id="PTHR45138">
    <property type="entry name" value="REGULATORY COMPONENTS OF SENSORY TRANSDUCTION SYSTEM"/>
    <property type="match status" value="1"/>
</dbReference>
<dbReference type="InterPro" id="IPR043128">
    <property type="entry name" value="Rev_trsase/Diguanyl_cyclase"/>
</dbReference>
<feature type="transmembrane region" description="Helical" evidence="1">
    <location>
        <begin position="271"/>
        <end position="293"/>
    </location>
</feature>
<gene>
    <name evidence="3" type="ORF">ACFO0C_10850</name>
</gene>